<reference evidence="5 6" key="1">
    <citation type="submission" date="2015-01" db="EMBL/GenBank/DDBJ databases">
        <title>The Genome Sequence of Exophiala mesophila CBS40295.</title>
        <authorList>
            <consortium name="The Broad Institute Genomics Platform"/>
            <person name="Cuomo C."/>
            <person name="de Hoog S."/>
            <person name="Gorbushina A."/>
            <person name="Stielow B."/>
            <person name="Teixiera M."/>
            <person name="Abouelleil A."/>
            <person name="Chapman S.B."/>
            <person name="Priest M."/>
            <person name="Young S.K."/>
            <person name="Wortman J."/>
            <person name="Nusbaum C."/>
            <person name="Birren B."/>
        </authorList>
    </citation>
    <scope>NUCLEOTIDE SEQUENCE [LARGE SCALE GENOMIC DNA]</scope>
    <source>
        <strain evidence="5 6">CBS 40295</strain>
    </source>
</reference>
<dbReference type="PANTHER" id="PTHR44169:SF15">
    <property type="entry name" value="CHAIN DEHYDROGENASE_REDUCTASE (AYR1), PUTATIVE (AFU_ORTHOLOGUE AFUA_4G04530)-RELATED"/>
    <property type="match status" value="1"/>
</dbReference>
<dbReference type="GO" id="GO:0004806">
    <property type="term" value="F:triacylglycerol lipase activity"/>
    <property type="evidence" value="ECO:0007669"/>
    <property type="project" value="TreeGrafter"/>
</dbReference>
<keyword evidence="6" id="KW-1185">Reference proteome</keyword>
<organism evidence="5 6">
    <name type="scientific">Exophiala mesophila</name>
    <name type="common">Black yeast-like fungus</name>
    <dbReference type="NCBI Taxonomy" id="212818"/>
    <lineage>
        <taxon>Eukaryota</taxon>
        <taxon>Fungi</taxon>
        <taxon>Dikarya</taxon>
        <taxon>Ascomycota</taxon>
        <taxon>Pezizomycotina</taxon>
        <taxon>Eurotiomycetes</taxon>
        <taxon>Chaetothyriomycetidae</taxon>
        <taxon>Chaetothyriales</taxon>
        <taxon>Herpotrichiellaceae</taxon>
        <taxon>Exophiala</taxon>
    </lineage>
</organism>
<gene>
    <name evidence="5" type="ORF">PV10_06987</name>
</gene>
<proteinExistence type="inferred from homology"/>
<dbReference type="RefSeq" id="XP_016221175.1">
    <property type="nucleotide sequence ID" value="XM_016371843.1"/>
</dbReference>
<dbReference type="GO" id="GO:0005783">
    <property type="term" value="C:endoplasmic reticulum"/>
    <property type="evidence" value="ECO:0007669"/>
    <property type="project" value="TreeGrafter"/>
</dbReference>
<sequence length="305" mass="33880">MATETDTRKTVLITGCAAGGIGHSLALSFHKRGFRVFATARSLQQLTALAEQGIETLVLVVDDDESILKMVKTIENLTGGRGLDFLVNNAGVNYTMPALDINLSEAQKVFNINVFAVMRLCQVFAPQLIQAQGTIVMIGSIAGVMPYVFGSVYNASKAALHAYSNTLRVELAPFNVKVINIVTGGVKSRLPYHVERYLPSTSVYGPLEKNYMRRQTHSQEGAMTNESYAESVVAQIVPGAGPWPWRWLMRDARRRWIWEGNMSWVVYYVSGSFTWSGIFDWYMTMLFKLSSLAKNKEKKKNSGGS</sequence>
<dbReference type="CDD" id="cd05374">
    <property type="entry name" value="17beta-HSD-like_SDR_c"/>
    <property type="match status" value="1"/>
</dbReference>
<dbReference type="SUPFAM" id="SSF51735">
    <property type="entry name" value="NAD(P)-binding Rossmann-fold domains"/>
    <property type="match status" value="1"/>
</dbReference>
<comment type="similarity">
    <text evidence="1 4">Belongs to the short-chain dehydrogenases/reductases (SDR) family.</text>
</comment>
<evidence type="ECO:0000313" key="5">
    <source>
        <dbReference type="EMBL" id="KIV89601.1"/>
    </source>
</evidence>
<dbReference type="GO" id="GO:0000140">
    <property type="term" value="F:acylglycerone-phosphate reductase (NADP+) activity"/>
    <property type="evidence" value="ECO:0007669"/>
    <property type="project" value="TreeGrafter"/>
</dbReference>
<name>A0A0D1XNA7_EXOME</name>
<keyword evidence="3" id="KW-0560">Oxidoreductase</keyword>
<evidence type="ECO:0008006" key="7">
    <source>
        <dbReference type="Google" id="ProtNLM"/>
    </source>
</evidence>
<keyword evidence="2" id="KW-0521">NADP</keyword>
<dbReference type="Gene3D" id="3.40.50.720">
    <property type="entry name" value="NAD(P)-binding Rossmann-like Domain"/>
    <property type="match status" value="1"/>
</dbReference>
<evidence type="ECO:0000256" key="4">
    <source>
        <dbReference type="RuleBase" id="RU000363"/>
    </source>
</evidence>
<dbReference type="GeneID" id="27324832"/>
<evidence type="ECO:0000256" key="3">
    <source>
        <dbReference type="ARBA" id="ARBA00023002"/>
    </source>
</evidence>
<dbReference type="PRINTS" id="PR00080">
    <property type="entry name" value="SDRFAMILY"/>
</dbReference>
<dbReference type="HOGENOM" id="CLU_010194_2_9_1"/>
<dbReference type="GO" id="GO:0006654">
    <property type="term" value="P:phosphatidic acid biosynthetic process"/>
    <property type="evidence" value="ECO:0007669"/>
    <property type="project" value="TreeGrafter"/>
</dbReference>
<dbReference type="OMA" id="GGTPDWF"/>
<evidence type="ECO:0000313" key="6">
    <source>
        <dbReference type="Proteomes" id="UP000054302"/>
    </source>
</evidence>
<dbReference type="GO" id="GO:0019433">
    <property type="term" value="P:triglyceride catabolic process"/>
    <property type="evidence" value="ECO:0007669"/>
    <property type="project" value="TreeGrafter"/>
</dbReference>
<evidence type="ECO:0000256" key="1">
    <source>
        <dbReference type="ARBA" id="ARBA00006484"/>
    </source>
</evidence>
<dbReference type="FunFam" id="3.40.50.720:FF:000261">
    <property type="entry name" value="NADPH-dependent 1-acyldihydroxyacetone phosphate reductase"/>
    <property type="match status" value="1"/>
</dbReference>
<dbReference type="Pfam" id="PF00106">
    <property type="entry name" value="adh_short"/>
    <property type="match status" value="1"/>
</dbReference>
<dbReference type="InterPro" id="IPR020904">
    <property type="entry name" value="Sc_DH/Rdtase_CS"/>
</dbReference>
<dbReference type="InterPro" id="IPR036291">
    <property type="entry name" value="NAD(P)-bd_dom_sf"/>
</dbReference>
<accession>A0A0D1XNA7</accession>
<dbReference type="AlphaFoldDB" id="A0A0D1XNA7"/>
<dbReference type="STRING" id="212818.A0A0D1XNA7"/>
<evidence type="ECO:0000256" key="2">
    <source>
        <dbReference type="ARBA" id="ARBA00022857"/>
    </source>
</evidence>
<dbReference type="PROSITE" id="PS00061">
    <property type="entry name" value="ADH_SHORT"/>
    <property type="match status" value="1"/>
</dbReference>
<dbReference type="InterPro" id="IPR002347">
    <property type="entry name" value="SDR_fam"/>
</dbReference>
<dbReference type="PANTHER" id="PTHR44169">
    <property type="entry name" value="NADPH-DEPENDENT 1-ACYLDIHYDROXYACETONE PHOSPHATE REDUCTASE"/>
    <property type="match status" value="1"/>
</dbReference>
<dbReference type="OrthoDB" id="2102561at2759"/>
<dbReference type="EMBL" id="KN847524">
    <property type="protein sequence ID" value="KIV89601.1"/>
    <property type="molecule type" value="Genomic_DNA"/>
</dbReference>
<dbReference type="VEuPathDB" id="FungiDB:PV10_06987"/>
<dbReference type="GO" id="GO:0005811">
    <property type="term" value="C:lipid droplet"/>
    <property type="evidence" value="ECO:0007669"/>
    <property type="project" value="TreeGrafter"/>
</dbReference>
<protein>
    <recommendedName>
        <fullName evidence="7">NADPH-dependent 1-acyldihydroxyacetone phosphate reductase</fullName>
    </recommendedName>
</protein>
<dbReference type="Proteomes" id="UP000054302">
    <property type="component" value="Unassembled WGS sequence"/>
</dbReference>
<dbReference type="PRINTS" id="PR00081">
    <property type="entry name" value="GDHRDH"/>
</dbReference>